<evidence type="ECO:0000256" key="1">
    <source>
        <dbReference type="SAM" id="MobiDB-lite"/>
    </source>
</evidence>
<comment type="caution">
    <text evidence="2">The sequence shown here is derived from an EMBL/GenBank/DDBJ whole genome shotgun (WGS) entry which is preliminary data.</text>
</comment>
<sequence length="282" mass="30785">MTYSDHLCIIVVEVIKALALGRQQDTTEVGVVHLLLTWPAEEVGLRIGVAKVEKAEVAAVTPDRGANVCVDKQPTSTPFEVGVDELEAAEIVTLTPDLKSQSTRRSRSHGAAPSKLEAAESVTVTPYRRSSRSRSQRARPSKLEAAESVTVTPDREPIAPITQPTSTPSRNSKQPNPSRSLPIEDRADHAANEHALRNSKQPNPSRSLPIEDRADHAANAHALRNSKQPNPSRLLPIEDRADHAANEHALRKLEAAESDTVTSDRRANVRADHIVVVRHHVI</sequence>
<proteinExistence type="predicted"/>
<feature type="compositionally biased region" description="Basic residues" evidence="1">
    <location>
        <begin position="129"/>
        <end position="140"/>
    </location>
</feature>
<keyword evidence="3" id="KW-1185">Reference proteome</keyword>
<feature type="region of interest" description="Disordered" evidence="1">
    <location>
        <begin position="97"/>
        <end position="183"/>
    </location>
</feature>
<reference evidence="2" key="1">
    <citation type="submission" date="2021-06" db="EMBL/GenBank/DDBJ databases">
        <title>Parelaphostrongylus tenuis whole genome reference sequence.</title>
        <authorList>
            <person name="Garwood T.J."/>
            <person name="Larsen P.A."/>
            <person name="Fountain-Jones N.M."/>
            <person name="Garbe J.R."/>
            <person name="Macchietto M.G."/>
            <person name="Kania S.A."/>
            <person name="Gerhold R.W."/>
            <person name="Richards J.E."/>
            <person name="Wolf T.M."/>
        </authorList>
    </citation>
    <scope>NUCLEOTIDE SEQUENCE</scope>
    <source>
        <strain evidence="2">MNPRO001-30</strain>
        <tissue evidence="2">Meninges</tissue>
    </source>
</reference>
<gene>
    <name evidence="2" type="ORF">KIN20_034191</name>
</gene>
<dbReference type="EMBL" id="JAHQIW010007095">
    <property type="protein sequence ID" value="KAJ1372116.1"/>
    <property type="molecule type" value="Genomic_DNA"/>
</dbReference>
<feature type="compositionally biased region" description="Polar residues" evidence="1">
    <location>
        <begin position="162"/>
        <end position="179"/>
    </location>
</feature>
<accession>A0AAD5R9Z9</accession>
<evidence type="ECO:0000313" key="2">
    <source>
        <dbReference type="EMBL" id="KAJ1372116.1"/>
    </source>
</evidence>
<evidence type="ECO:0000313" key="3">
    <source>
        <dbReference type="Proteomes" id="UP001196413"/>
    </source>
</evidence>
<protein>
    <submittedName>
        <fullName evidence="2">Uncharacterized protein</fullName>
    </submittedName>
</protein>
<name>A0AAD5R9Z9_PARTN</name>
<dbReference type="Proteomes" id="UP001196413">
    <property type="component" value="Unassembled WGS sequence"/>
</dbReference>
<organism evidence="2 3">
    <name type="scientific">Parelaphostrongylus tenuis</name>
    <name type="common">Meningeal worm</name>
    <dbReference type="NCBI Taxonomy" id="148309"/>
    <lineage>
        <taxon>Eukaryota</taxon>
        <taxon>Metazoa</taxon>
        <taxon>Ecdysozoa</taxon>
        <taxon>Nematoda</taxon>
        <taxon>Chromadorea</taxon>
        <taxon>Rhabditida</taxon>
        <taxon>Rhabditina</taxon>
        <taxon>Rhabditomorpha</taxon>
        <taxon>Strongyloidea</taxon>
        <taxon>Metastrongylidae</taxon>
        <taxon>Parelaphostrongylus</taxon>
    </lineage>
</organism>
<dbReference type="AlphaFoldDB" id="A0AAD5R9Z9"/>